<dbReference type="AlphaFoldDB" id="A0AAV9K221"/>
<dbReference type="GO" id="GO:0008234">
    <property type="term" value="F:cysteine-type peptidase activity"/>
    <property type="evidence" value="ECO:0007669"/>
    <property type="project" value="InterPro"/>
</dbReference>
<comment type="similarity">
    <text evidence="1">Belongs to the peptidase C48 family.</text>
</comment>
<evidence type="ECO:0000256" key="3">
    <source>
        <dbReference type="ARBA" id="ARBA00022801"/>
    </source>
</evidence>
<evidence type="ECO:0000313" key="5">
    <source>
        <dbReference type="EMBL" id="KAK4707223.1"/>
    </source>
</evidence>
<protein>
    <recommendedName>
        <fullName evidence="4">Ubiquitin-like protease family profile domain-containing protein</fullName>
    </recommendedName>
</protein>
<reference evidence="5 6" key="1">
    <citation type="submission" date="2023-10" db="EMBL/GenBank/DDBJ databases">
        <title>Genome-Wide Identification Analysis in wild type Solanum Pinnatisectum Reveals Some Genes Defensing Phytophthora Infestans.</title>
        <authorList>
            <person name="Sun C."/>
        </authorList>
    </citation>
    <scope>NUCLEOTIDE SEQUENCE [LARGE SCALE GENOMIC DNA]</scope>
    <source>
        <strain evidence="5">LQN</strain>
        <tissue evidence="5">Leaf</tissue>
    </source>
</reference>
<keyword evidence="6" id="KW-1185">Reference proteome</keyword>
<evidence type="ECO:0000256" key="1">
    <source>
        <dbReference type="ARBA" id="ARBA00005234"/>
    </source>
</evidence>
<comment type="caution">
    <text evidence="5">The sequence shown here is derived from an EMBL/GenBank/DDBJ whole genome shotgun (WGS) entry which is preliminary data.</text>
</comment>
<sequence>MPSKIFQSPYLTEFGSSDKGKQKFEEDVRPISLFDGCDISYQPPSNLLKEYSRWISKGLLNTNDNKKPKDDKYIAKSSSFGYEHMDFVVAFLRDKNWLYSISQPKNKSKLRSPNRYRFTTDNCLFKTFINDAHTRYYCNPPNDNLSIQEHMGRRAVVSAFERSIKNIIKEFSISARLSWHIVDDVYIPVNLDGKFHWVLAVVTLKERRIRVHDSSLSARIKVPSGEIKKLATMLPSYLHDTGFLLT</sequence>
<dbReference type="Gene3D" id="3.40.395.10">
    <property type="entry name" value="Adenoviral Proteinase, Chain A"/>
    <property type="match status" value="1"/>
</dbReference>
<dbReference type="Pfam" id="PF02902">
    <property type="entry name" value="Peptidase_C48"/>
    <property type="match status" value="1"/>
</dbReference>
<dbReference type="SUPFAM" id="SSF54001">
    <property type="entry name" value="Cysteine proteinases"/>
    <property type="match status" value="1"/>
</dbReference>
<keyword evidence="2" id="KW-0645">Protease</keyword>
<name>A0AAV9K221_9SOLN</name>
<dbReference type="PANTHER" id="PTHR31470:SF46">
    <property type="entry name" value="ULP1 PROTEASE FAMILY, C-TERMINAL CATALYTIC DOMAIN CONTAINING PROTEIN"/>
    <property type="match status" value="1"/>
</dbReference>
<evidence type="ECO:0000256" key="2">
    <source>
        <dbReference type="ARBA" id="ARBA00022670"/>
    </source>
</evidence>
<proteinExistence type="inferred from homology"/>
<organism evidence="5 6">
    <name type="scientific">Solanum pinnatisectum</name>
    <name type="common">tansyleaf nightshade</name>
    <dbReference type="NCBI Taxonomy" id="50273"/>
    <lineage>
        <taxon>Eukaryota</taxon>
        <taxon>Viridiplantae</taxon>
        <taxon>Streptophyta</taxon>
        <taxon>Embryophyta</taxon>
        <taxon>Tracheophyta</taxon>
        <taxon>Spermatophyta</taxon>
        <taxon>Magnoliopsida</taxon>
        <taxon>eudicotyledons</taxon>
        <taxon>Gunneridae</taxon>
        <taxon>Pentapetalae</taxon>
        <taxon>asterids</taxon>
        <taxon>lamiids</taxon>
        <taxon>Solanales</taxon>
        <taxon>Solanaceae</taxon>
        <taxon>Solanoideae</taxon>
        <taxon>Solaneae</taxon>
        <taxon>Solanum</taxon>
    </lineage>
</organism>
<accession>A0AAV9K221</accession>
<dbReference type="PANTHER" id="PTHR31470">
    <property type="entry name" value="CYSTEINE PROTEINASES SUPERFAMILY PROTEIN-RELATED-RELATED"/>
    <property type="match status" value="1"/>
</dbReference>
<keyword evidence="3" id="KW-0378">Hydrolase</keyword>
<evidence type="ECO:0000313" key="6">
    <source>
        <dbReference type="Proteomes" id="UP001311915"/>
    </source>
</evidence>
<dbReference type="Proteomes" id="UP001311915">
    <property type="component" value="Unassembled WGS sequence"/>
</dbReference>
<evidence type="ECO:0000259" key="4">
    <source>
        <dbReference type="PROSITE" id="PS50600"/>
    </source>
</evidence>
<feature type="domain" description="Ubiquitin-like protease family profile" evidence="4">
    <location>
        <begin position="100"/>
        <end position="246"/>
    </location>
</feature>
<gene>
    <name evidence="5" type="ORF">R3W88_033238</name>
</gene>
<dbReference type="InterPro" id="IPR038765">
    <property type="entry name" value="Papain-like_cys_pep_sf"/>
</dbReference>
<dbReference type="PROSITE" id="PS50600">
    <property type="entry name" value="ULP_PROTEASE"/>
    <property type="match status" value="1"/>
</dbReference>
<dbReference type="GO" id="GO:0006508">
    <property type="term" value="P:proteolysis"/>
    <property type="evidence" value="ECO:0007669"/>
    <property type="project" value="UniProtKB-KW"/>
</dbReference>
<dbReference type="EMBL" id="JAWPEI010000023">
    <property type="protein sequence ID" value="KAK4707223.1"/>
    <property type="molecule type" value="Genomic_DNA"/>
</dbReference>
<dbReference type="InterPro" id="IPR003653">
    <property type="entry name" value="Peptidase_C48_C"/>
</dbReference>